<gene>
    <name evidence="1" type="ORF">F5144DRAFT_560744</name>
</gene>
<keyword evidence="2" id="KW-1185">Reference proteome</keyword>
<sequence>MRDWFCLTWRAWMTTARCLLSRLALAVRCDLILAEPSATSFGPGVFGWKWRLVKRKLAFPPCSRLSLAARLKKRRHGPFTLFRY</sequence>
<reference evidence="1 2" key="1">
    <citation type="journal article" date="2021" name="Nat. Commun.">
        <title>Genetic determinants of endophytism in the Arabidopsis root mycobiome.</title>
        <authorList>
            <person name="Mesny F."/>
            <person name="Miyauchi S."/>
            <person name="Thiergart T."/>
            <person name="Pickel B."/>
            <person name="Atanasova L."/>
            <person name="Karlsson M."/>
            <person name="Huettel B."/>
            <person name="Barry K.W."/>
            <person name="Haridas S."/>
            <person name="Chen C."/>
            <person name="Bauer D."/>
            <person name="Andreopoulos W."/>
            <person name="Pangilinan J."/>
            <person name="LaButti K."/>
            <person name="Riley R."/>
            <person name="Lipzen A."/>
            <person name="Clum A."/>
            <person name="Drula E."/>
            <person name="Henrissat B."/>
            <person name="Kohler A."/>
            <person name="Grigoriev I.V."/>
            <person name="Martin F.M."/>
            <person name="Hacquard S."/>
        </authorList>
    </citation>
    <scope>NUCLEOTIDE SEQUENCE [LARGE SCALE GENOMIC DNA]</scope>
    <source>
        <strain evidence="1 2">MPI-SDFR-AT-0079</strain>
    </source>
</reference>
<organism evidence="1 2">
    <name type="scientific">Chaetomium tenue</name>
    <dbReference type="NCBI Taxonomy" id="1854479"/>
    <lineage>
        <taxon>Eukaryota</taxon>
        <taxon>Fungi</taxon>
        <taxon>Dikarya</taxon>
        <taxon>Ascomycota</taxon>
        <taxon>Pezizomycotina</taxon>
        <taxon>Sordariomycetes</taxon>
        <taxon>Sordariomycetidae</taxon>
        <taxon>Sordariales</taxon>
        <taxon>Chaetomiaceae</taxon>
        <taxon>Chaetomium</taxon>
    </lineage>
</organism>
<evidence type="ECO:0000313" key="1">
    <source>
        <dbReference type="EMBL" id="KAH6640526.1"/>
    </source>
</evidence>
<dbReference type="Proteomes" id="UP000724584">
    <property type="component" value="Unassembled WGS sequence"/>
</dbReference>
<protein>
    <submittedName>
        <fullName evidence="1">Uncharacterized protein</fullName>
    </submittedName>
</protein>
<name>A0ACB7PIJ8_9PEZI</name>
<dbReference type="EMBL" id="JAGIZQ010000002">
    <property type="protein sequence ID" value="KAH6640526.1"/>
    <property type="molecule type" value="Genomic_DNA"/>
</dbReference>
<evidence type="ECO:0000313" key="2">
    <source>
        <dbReference type="Proteomes" id="UP000724584"/>
    </source>
</evidence>
<proteinExistence type="predicted"/>
<comment type="caution">
    <text evidence="1">The sequence shown here is derived from an EMBL/GenBank/DDBJ whole genome shotgun (WGS) entry which is preliminary data.</text>
</comment>
<accession>A0ACB7PIJ8</accession>